<protein>
    <submittedName>
        <fullName evidence="2">Glutamate-gated chloride channel</fullName>
    </submittedName>
</protein>
<dbReference type="InterPro" id="IPR038050">
    <property type="entry name" value="Neuro_actylchol_rec"/>
</dbReference>
<reference evidence="2 3" key="1">
    <citation type="journal article" date="2019" name="Sci. Rep.">
        <title>Orb-weaving spider Araneus ventricosus genome elucidates the spidroin gene catalogue.</title>
        <authorList>
            <person name="Kono N."/>
            <person name="Nakamura H."/>
            <person name="Ohtoshi R."/>
            <person name="Moran D.A.P."/>
            <person name="Shinohara A."/>
            <person name="Yoshida Y."/>
            <person name="Fujiwara M."/>
            <person name="Mori M."/>
            <person name="Tomita M."/>
            <person name="Arakawa K."/>
        </authorList>
    </citation>
    <scope>NUCLEOTIDE SEQUENCE [LARGE SCALE GENOMIC DNA]</scope>
</reference>
<dbReference type="InterPro" id="IPR036719">
    <property type="entry name" value="Neuro-gated_channel_TM_sf"/>
</dbReference>
<sequence>MEISARTYLLILLCSGVLSFVPLHNFYKRLKYPSFQKPLVHHHGDLHAEKMRQCEVHMKSPKENLCRRWMNRFPSRSKRIDVISRISFPLMFALFNLVYWTTYLFREDKEE</sequence>
<accession>A0A4Y2AZ40</accession>
<keyword evidence="3" id="KW-1185">Reference proteome</keyword>
<organism evidence="2 3">
    <name type="scientific">Araneus ventricosus</name>
    <name type="common">Orbweaver spider</name>
    <name type="synonym">Epeira ventricosa</name>
    <dbReference type="NCBI Taxonomy" id="182803"/>
    <lineage>
        <taxon>Eukaryota</taxon>
        <taxon>Metazoa</taxon>
        <taxon>Ecdysozoa</taxon>
        <taxon>Arthropoda</taxon>
        <taxon>Chelicerata</taxon>
        <taxon>Arachnida</taxon>
        <taxon>Araneae</taxon>
        <taxon>Araneomorphae</taxon>
        <taxon>Entelegynae</taxon>
        <taxon>Araneoidea</taxon>
        <taxon>Araneidae</taxon>
        <taxon>Araneus</taxon>
    </lineage>
</organism>
<dbReference type="GO" id="GO:0006811">
    <property type="term" value="P:monoatomic ion transport"/>
    <property type="evidence" value="ECO:0007669"/>
    <property type="project" value="InterPro"/>
</dbReference>
<comment type="caution">
    <text evidence="2">The sequence shown here is derived from an EMBL/GenBank/DDBJ whole genome shotgun (WGS) entry which is preliminary data.</text>
</comment>
<name>A0A4Y2AZ40_ARAVE</name>
<dbReference type="SUPFAM" id="SSF90112">
    <property type="entry name" value="Neurotransmitter-gated ion-channel transmembrane pore"/>
    <property type="match status" value="1"/>
</dbReference>
<evidence type="ECO:0000313" key="3">
    <source>
        <dbReference type="Proteomes" id="UP000499080"/>
    </source>
</evidence>
<gene>
    <name evidence="2" type="primary">GluClalpha_15</name>
    <name evidence="2" type="ORF">AVEN_221286_1</name>
</gene>
<evidence type="ECO:0000313" key="2">
    <source>
        <dbReference type="EMBL" id="GBL85048.1"/>
    </source>
</evidence>
<evidence type="ECO:0000256" key="1">
    <source>
        <dbReference type="SAM" id="Phobius"/>
    </source>
</evidence>
<dbReference type="GO" id="GO:0016020">
    <property type="term" value="C:membrane"/>
    <property type="evidence" value="ECO:0007669"/>
    <property type="project" value="InterPro"/>
</dbReference>
<proteinExistence type="predicted"/>
<dbReference type="EMBL" id="BGPR01000041">
    <property type="protein sequence ID" value="GBL85048.1"/>
    <property type="molecule type" value="Genomic_DNA"/>
</dbReference>
<feature type="transmembrane region" description="Helical" evidence="1">
    <location>
        <begin position="6"/>
        <end position="27"/>
    </location>
</feature>
<dbReference type="Proteomes" id="UP000499080">
    <property type="component" value="Unassembled WGS sequence"/>
</dbReference>
<keyword evidence="1" id="KW-1133">Transmembrane helix</keyword>
<dbReference type="OrthoDB" id="442503at2759"/>
<feature type="transmembrane region" description="Helical" evidence="1">
    <location>
        <begin position="82"/>
        <end position="105"/>
    </location>
</feature>
<keyword evidence="1" id="KW-0472">Membrane</keyword>
<dbReference type="AlphaFoldDB" id="A0A4Y2AZ40"/>
<keyword evidence="1" id="KW-0812">Transmembrane</keyword>
<dbReference type="Gene3D" id="1.20.58.390">
    <property type="entry name" value="Neurotransmitter-gated ion-channel transmembrane domain"/>
    <property type="match status" value="1"/>
</dbReference>